<gene>
    <name evidence="2" type="primary">puhC</name>
    <name evidence="2" type="ORF">R9Z33_12185</name>
</gene>
<name>A0ABZ0PQ42_9PROT</name>
<sequence>MFTLTDRGNFLPLLTGLAVICGVLFLVGGRQPRSVEVRGLEQPAAERLVRFEDGADGSIVIRDAQNSAVLARFPVAEGGFVRGSIRALARERRQEGQGREAPFRLAVWADGQLTLDDAATGRRIDLTAFGATNAGVFSRLLTAQGED</sequence>
<organism evidence="2 3">
    <name type="scientific">Sediminicoccus rosea</name>
    <dbReference type="NCBI Taxonomy" id="1225128"/>
    <lineage>
        <taxon>Bacteria</taxon>
        <taxon>Pseudomonadati</taxon>
        <taxon>Pseudomonadota</taxon>
        <taxon>Alphaproteobacteria</taxon>
        <taxon>Acetobacterales</taxon>
        <taxon>Roseomonadaceae</taxon>
        <taxon>Sediminicoccus</taxon>
    </lineage>
</organism>
<proteinExistence type="predicted"/>
<feature type="transmembrane region" description="Helical" evidence="1">
    <location>
        <begin position="12"/>
        <end position="29"/>
    </location>
</feature>
<keyword evidence="1" id="KW-1133">Transmembrane helix</keyword>
<reference evidence="2 3" key="1">
    <citation type="submission" date="2023-11" db="EMBL/GenBank/DDBJ databases">
        <title>Arctic aerobic anoxygenic photoheterotroph Sediminicoccus rosea KRV36 adapts its photosynthesis to long days of polar summer.</title>
        <authorList>
            <person name="Tomasch J."/>
            <person name="Kopejtka K."/>
            <person name="Bily T."/>
            <person name="Gardiner A.T."/>
            <person name="Gardian Z."/>
            <person name="Shivaramu S."/>
            <person name="Koblizek M."/>
            <person name="Engelhardt F."/>
            <person name="Kaftan D."/>
        </authorList>
    </citation>
    <scope>NUCLEOTIDE SEQUENCE [LARGE SCALE GENOMIC DNA]</scope>
    <source>
        <strain evidence="2 3">R-30</strain>
    </source>
</reference>
<dbReference type="Proteomes" id="UP001305521">
    <property type="component" value="Chromosome"/>
</dbReference>
<dbReference type="RefSeq" id="WP_318651563.1">
    <property type="nucleotide sequence ID" value="NZ_CP137852.1"/>
</dbReference>
<dbReference type="NCBIfam" id="TIGR03054">
    <property type="entry name" value="photo_alph_chp1"/>
    <property type="match status" value="1"/>
</dbReference>
<protein>
    <submittedName>
        <fullName evidence="2">Photosynthetic complex assembly protein PuhC</fullName>
    </submittedName>
</protein>
<evidence type="ECO:0000256" key="1">
    <source>
        <dbReference type="SAM" id="Phobius"/>
    </source>
</evidence>
<accession>A0ABZ0PQ42</accession>
<evidence type="ECO:0000313" key="3">
    <source>
        <dbReference type="Proteomes" id="UP001305521"/>
    </source>
</evidence>
<evidence type="ECO:0000313" key="2">
    <source>
        <dbReference type="EMBL" id="WPB87611.1"/>
    </source>
</evidence>
<dbReference type="EMBL" id="CP137852">
    <property type="protein sequence ID" value="WPB87611.1"/>
    <property type="molecule type" value="Genomic_DNA"/>
</dbReference>
<keyword evidence="1" id="KW-0812">Transmembrane</keyword>
<keyword evidence="3" id="KW-1185">Reference proteome</keyword>
<dbReference type="InterPro" id="IPR017495">
    <property type="entry name" value="PuhC"/>
</dbReference>
<keyword evidence="1" id="KW-0472">Membrane</keyword>